<dbReference type="NCBIfam" id="TIGR01643">
    <property type="entry name" value="YD_repeat_2x"/>
    <property type="match status" value="1"/>
</dbReference>
<keyword evidence="3" id="KW-1185">Reference proteome</keyword>
<name>A0ABS3Z3D3_9BACT</name>
<keyword evidence="1" id="KW-0732">Signal</keyword>
<evidence type="ECO:0000313" key="2">
    <source>
        <dbReference type="EMBL" id="MBO9204677.1"/>
    </source>
</evidence>
<feature type="chain" id="PRO_5046738696" description="YD repeat-containing protein" evidence="1">
    <location>
        <begin position="22"/>
        <end position="1332"/>
    </location>
</feature>
<dbReference type="InterPro" id="IPR006530">
    <property type="entry name" value="YD"/>
</dbReference>
<evidence type="ECO:0000313" key="3">
    <source>
        <dbReference type="Proteomes" id="UP000677244"/>
    </source>
</evidence>
<sequence length="1332" mass="146716">MRMQRILFALGCLINFATGNAQENVSRSVSISSPTAASLAKFGDIPVSYHTGTPAVNIPLYTIKSGTLQMPVSLSYHASGLKVQEQASWVGAGWALNAGGVITRTIMGAPDDKGTLGAYTRYGHYSDYGYYSYLYTVGGGACDNFDCPDPVMLHPADDAAVSAGTKDGEPDLFFYNFNGYTGKFYFSDDRTPVLVPQSDLKIEVNYPIPGDYYGIHGFTITTPDGTKYIFGQNISGDGNIDAIEITNFTSAKSYYTGQGATSSWYLNKVISADGLSTITLIYQKEQYSYYTVSTFPKSSAQKQQNGDFNWRYEYDFVKNFIDGVRLNRIVFQNGEMVLNPGDSRTDMSGFQNKAWNDTQDDAAFATLNAKTLGSIAIQSPGFCKKYNFKYSYFFDGAGLNSDLCRNSFTSICDNIQSDKYRLKLESVQETACDGSVSVPPYTFNYFSEKVARKLSFGLDHWGFYNGADNNNTLFPTYSLKSGYNLQTVTGADRDAHWPAMRGGALQKITYPTGGFTQFDYEPHKVAVSYETYNRDYRGGPSVGYDGHPTGTKSIDMYFSGNVYEMIISNSAEGGSARLDVYNGSNLVASLSAEKGEAKPPLIIQPTAGTYQVVITKLDPSSGNGASGTFYEWTTTHVNDKALVGGLRIKTITSNDDMGSRDVVSNYTYGPGETGILYSKPVYLQLLRNELYKLCGNSVYTSNANVCSRNGCLFCDGSTELPYLVSPTSIRPMATSQGNHIGYYEVKVTQPGNGFSVYRYYGSDIWDNQISDVCTRFLNTGECSSSIPNYPEGPLPFEPMRGELKYEGHYNENGQIVTDKSFFPKFQEDDIVTPGYICKNIAYAVAPNRGFGYTVSSDPDEDGVVSLFPLSSPTSVSYVYAIWGTEYTLKSYRRIMDSVISTQYNLQDGNNISITNVSYYNSNYHHQLTRSVTHTTGDGTIAKNFKYAADFRLPNCDALANAIQAYNSAASTNLANLYNQVNTCTSSGGINCRYQAYQLYRFRQSQARTSYIQTRRSDFTDANNNFSTCHQNAENAANADLKPILALQDAYQNPLIEQAEYRNDKLLSAAFTKFDFGSNPAGKLFPVKRQQISLATPSSSFSAATVSGSGIIKDSRYIDELSYTFNGGNLNQVIARDGIAQTWLWDYLHTTPIAKVTNARLSEVAYTSFENGENEGNWIISDGSRNSTNKITGQQSYDLTSGKTITAAPVAGKQYLISYWATGALTVSANGITVPANNTGLAKGGWTYYEHILPNTTSAVTVSGNGASIDELRLYPTDAEIETYCHVPMVGIITSCDKDSRIARYEYDALGRLVVIRDQDGNIVKTYKYHYKQ</sequence>
<organism evidence="2 3">
    <name type="scientific">Niastella soli</name>
    <dbReference type="NCBI Taxonomy" id="2821487"/>
    <lineage>
        <taxon>Bacteria</taxon>
        <taxon>Pseudomonadati</taxon>
        <taxon>Bacteroidota</taxon>
        <taxon>Chitinophagia</taxon>
        <taxon>Chitinophagales</taxon>
        <taxon>Chitinophagaceae</taxon>
        <taxon>Niastella</taxon>
    </lineage>
</organism>
<dbReference type="EMBL" id="JAGHKO010000014">
    <property type="protein sequence ID" value="MBO9204677.1"/>
    <property type="molecule type" value="Genomic_DNA"/>
</dbReference>
<feature type="signal peptide" evidence="1">
    <location>
        <begin position="1"/>
        <end position="21"/>
    </location>
</feature>
<comment type="caution">
    <text evidence="2">The sequence shown here is derived from an EMBL/GenBank/DDBJ whole genome shotgun (WGS) entry which is preliminary data.</text>
</comment>
<dbReference type="RefSeq" id="WP_209143482.1">
    <property type="nucleotide sequence ID" value="NZ_JAGHKO010000014.1"/>
</dbReference>
<evidence type="ECO:0008006" key="4">
    <source>
        <dbReference type="Google" id="ProtNLM"/>
    </source>
</evidence>
<proteinExistence type="predicted"/>
<protein>
    <recommendedName>
        <fullName evidence="4">YD repeat-containing protein</fullName>
    </recommendedName>
</protein>
<reference evidence="2 3" key="1">
    <citation type="submission" date="2021-03" db="EMBL/GenBank/DDBJ databases">
        <title>Assistant Professor.</title>
        <authorList>
            <person name="Huq M.A."/>
        </authorList>
    </citation>
    <scope>NUCLEOTIDE SEQUENCE [LARGE SCALE GENOMIC DNA]</scope>
    <source>
        <strain evidence="2 3">MAH-29</strain>
    </source>
</reference>
<dbReference type="Proteomes" id="UP000677244">
    <property type="component" value="Unassembled WGS sequence"/>
</dbReference>
<accession>A0ABS3Z3D3</accession>
<evidence type="ECO:0000256" key="1">
    <source>
        <dbReference type="SAM" id="SignalP"/>
    </source>
</evidence>
<gene>
    <name evidence="2" type="ORF">J7I42_30595</name>
</gene>